<dbReference type="SUPFAM" id="SSF53659">
    <property type="entry name" value="Isocitrate/Isopropylmalate dehydrogenase-like"/>
    <property type="match status" value="1"/>
</dbReference>
<dbReference type="GO" id="GO:0016491">
    <property type="term" value="F:oxidoreductase activity"/>
    <property type="evidence" value="ECO:0007669"/>
    <property type="project" value="UniProtKB-KW"/>
</dbReference>
<proteinExistence type="inferred from homology"/>
<evidence type="ECO:0000313" key="9">
    <source>
        <dbReference type="Proteomes" id="UP000192569"/>
    </source>
</evidence>
<evidence type="ECO:0000313" key="8">
    <source>
        <dbReference type="EMBL" id="SMB98950.1"/>
    </source>
</evidence>
<dbReference type="PANTHER" id="PTHR30004">
    <property type="entry name" value="4-HYDROXYTHREONINE-4-PHOSPHATE DEHYDROGENASE"/>
    <property type="match status" value="1"/>
</dbReference>
<keyword evidence="5" id="KW-0560">Oxidoreductase</keyword>
<dbReference type="InterPro" id="IPR005255">
    <property type="entry name" value="PdxA_fam"/>
</dbReference>
<keyword evidence="9" id="KW-1185">Reference proteome</keyword>
<comment type="cofactor">
    <cofactor evidence="1">
        <name>a divalent metal cation</name>
        <dbReference type="ChEBI" id="CHEBI:60240"/>
    </cofactor>
</comment>
<dbReference type="Proteomes" id="UP000192569">
    <property type="component" value="Chromosome I"/>
</dbReference>
<organism evidence="8 9">
    <name type="scientific">Thermanaeromonas toyohensis ToBE</name>
    <dbReference type="NCBI Taxonomy" id="698762"/>
    <lineage>
        <taxon>Bacteria</taxon>
        <taxon>Bacillati</taxon>
        <taxon>Bacillota</taxon>
        <taxon>Clostridia</taxon>
        <taxon>Neomoorellales</taxon>
        <taxon>Neomoorellaceae</taxon>
        <taxon>Thermanaeromonas</taxon>
    </lineage>
</organism>
<evidence type="ECO:0000256" key="4">
    <source>
        <dbReference type="ARBA" id="ARBA00022723"/>
    </source>
</evidence>
<keyword evidence="4" id="KW-0479">Metal-binding</keyword>
<evidence type="ECO:0000256" key="5">
    <source>
        <dbReference type="ARBA" id="ARBA00023002"/>
    </source>
</evidence>
<evidence type="ECO:0000256" key="2">
    <source>
        <dbReference type="ARBA" id="ARBA00009464"/>
    </source>
</evidence>
<reference evidence="8 9" key="1">
    <citation type="submission" date="2017-04" db="EMBL/GenBank/DDBJ databases">
        <authorList>
            <person name="Afonso C.L."/>
            <person name="Miller P.J."/>
            <person name="Scott M.A."/>
            <person name="Spackman E."/>
            <person name="Goraichik I."/>
            <person name="Dimitrov K.M."/>
            <person name="Suarez D.L."/>
            <person name="Swayne D.E."/>
        </authorList>
    </citation>
    <scope>NUCLEOTIDE SEQUENCE [LARGE SCALE GENOMIC DNA]</scope>
    <source>
        <strain evidence="8 9">ToBE</strain>
    </source>
</reference>
<evidence type="ECO:0000256" key="3">
    <source>
        <dbReference type="ARBA" id="ARBA00011738"/>
    </source>
</evidence>
<keyword evidence="6" id="KW-0520">NAD</keyword>
<comment type="similarity">
    <text evidence="2">Belongs to the PdxA family. PdxA2 subfamily.</text>
</comment>
<dbReference type="NCBIfam" id="TIGR00557">
    <property type="entry name" value="pdxA"/>
    <property type="match status" value="1"/>
</dbReference>
<dbReference type="GO" id="GO:0051287">
    <property type="term" value="F:NAD binding"/>
    <property type="evidence" value="ECO:0007669"/>
    <property type="project" value="InterPro"/>
</dbReference>
<evidence type="ECO:0000256" key="7">
    <source>
        <dbReference type="SAM" id="MobiDB-lite"/>
    </source>
</evidence>
<dbReference type="STRING" id="698762.SAMN00808754_2646"/>
<dbReference type="RefSeq" id="WP_197686519.1">
    <property type="nucleotide sequence ID" value="NZ_LT838272.1"/>
</dbReference>
<feature type="region of interest" description="Disordered" evidence="7">
    <location>
        <begin position="1"/>
        <end position="20"/>
    </location>
</feature>
<gene>
    <name evidence="8" type="ORF">SAMN00808754_2646</name>
</gene>
<dbReference type="Gene3D" id="3.40.718.10">
    <property type="entry name" value="Isopropylmalate Dehydrogenase"/>
    <property type="match status" value="1"/>
</dbReference>
<dbReference type="EMBL" id="LT838272">
    <property type="protein sequence ID" value="SMB98950.1"/>
    <property type="molecule type" value="Genomic_DNA"/>
</dbReference>
<protein>
    <submittedName>
        <fullName evidence="8">4-hydroxythreonine-4-phosphate dehydrogenase</fullName>
    </submittedName>
</protein>
<dbReference type="GO" id="GO:0046872">
    <property type="term" value="F:metal ion binding"/>
    <property type="evidence" value="ECO:0007669"/>
    <property type="project" value="UniProtKB-KW"/>
</dbReference>
<name>A0A1W1W0C6_9FIRM</name>
<dbReference type="Pfam" id="PF04166">
    <property type="entry name" value="PdxA"/>
    <property type="match status" value="1"/>
</dbReference>
<sequence>MGSSWQAKKPLSGQKKQFYTTPNVVTSETANYQQSSQTKGEAWQKESLNPFSPRPVLAITMGDPAGIGPEIILKALSHQEIYEIASPLVIGSSITLKEELKTLPQNFGQLEINEIKDLSQARFQFPFVNVLDPSPLINPIVKGRVSAEAGAAAVAYVTYASQLAKAGLIAAIVTAPLNKQAMHLAGYTYPGHTELLAKLFNREKYCMVLAHEGLFVLHVTTHIAVGEVPKALSREKVLERIQIASALARALNMESKPIGVAGLNPHAGEGGLFGDEEIRIIKPAIEAAKTLGINVTGPWPADSLFPKARAGEFNFVVAMYHDQGHVPFKTLYFDEGVNITVGLPVVRTSVDHGTAFDIAGKGIAKEKSLMQAVKVAARLAPSWEEVNRHLYYGE</sequence>
<evidence type="ECO:0000256" key="6">
    <source>
        <dbReference type="ARBA" id="ARBA00023027"/>
    </source>
</evidence>
<comment type="subunit">
    <text evidence="3">Homodimer.</text>
</comment>
<dbReference type="PANTHER" id="PTHR30004:SF6">
    <property type="entry name" value="D-THREONATE 4-PHOSPHATE DEHYDROGENASE"/>
    <property type="match status" value="1"/>
</dbReference>
<evidence type="ECO:0000256" key="1">
    <source>
        <dbReference type="ARBA" id="ARBA00001968"/>
    </source>
</evidence>
<dbReference type="AlphaFoldDB" id="A0A1W1W0C6"/>
<accession>A0A1W1W0C6</accession>